<feature type="region of interest" description="Disordered" evidence="1">
    <location>
        <begin position="1"/>
        <end position="103"/>
    </location>
</feature>
<feature type="region of interest" description="Disordered" evidence="1">
    <location>
        <begin position="380"/>
        <end position="414"/>
    </location>
</feature>
<keyword evidence="3" id="KW-0808">Transferase</keyword>
<dbReference type="SUPFAM" id="SSF53448">
    <property type="entry name" value="Nucleotide-diphospho-sugar transferases"/>
    <property type="match status" value="1"/>
</dbReference>
<keyword evidence="3" id="KW-0328">Glycosyltransferase</keyword>
<gene>
    <name evidence="3" type="ORF">V6668_24400</name>
</gene>
<protein>
    <submittedName>
        <fullName evidence="3">Glycosyltransferase family 2 protein</fullName>
        <ecNumber evidence="3">2.4.-.-</ecNumber>
    </submittedName>
</protein>
<evidence type="ECO:0000313" key="3">
    <source>
        <dbReference type="EMBL" id="WWP19579.1"/>
    </source>
</evidence>
<dbReference type="Pfam" id="PF00535">
    <property type="entry name" value="Glycos_transf_2"/>
    <property type="match status" value="1"/>
</dbReference>
<dbReference type="InterPro" id="IPR029044">
    <property type="entry name" value="Nucleotide-diphossugar_trans"/>
</dbReference>
<organism evidence="3 4">
    <name type="scientific">Paenibacillus amylolyticus</name>
    <dbReference type="NCBI Taxonomy" id="1451"/>
    <lineage>
        <taxon>Bacteria</taxon>
        <taxon>Bacillati</taxon>
        <taxon>Bacillota</taxon>
        <taxon>Bacilli</taxon>
        <taxon>Bacillales</taxon>
        <taxon>Paenibacillaceae</taxon>
        <taxon>Paenibacillus</taxon>
    </lineage>
</organism>
<dbReference type="AlphaFoldDB" id="A0ABD8ARF8"/>
<evidence type="ECO:0000256" key="1">
    <source>
        <dbReference type="SAM" id="MobiDB-lite"/>
    </source>
</evidence>
<feature type="compositionally biased region" description="Basic residues" evidence="1">
    <location>
        <begin position="24"/>
        <end position="33"/>
    </location>
</feature>
<feature type="compositionally biased region" description="Polar residues" evidence="1">
    <location>
        <begin position="34"/>
        <end position="43"/>
    </location>
</feature>
<dbReference type="Proteomes" id="UP001364764">
    <property type="component" value="Chromosome"/>
</dbReference>
<evidence type="ECO:0000259" key="2">
    <source>
        <dbReference type="Pfam" id="PF00535"/>
    </source>
</evidence>
<dbReference type="CDD" id="cd04186">
    <property type="entry name" value="GT_2_like_c"/>
    <property type="match status" value="1"/>
</dbReference>
<sequence length="575" mass="63778">MNTPDQQRGEGRHGRNNKVNARNVVRRKGHSHHNITPNISTHSDNSRSENNRNGSISSEKKAACRATQHDVSRSDMAVLHAAGRRSIRKSRRKGKSRRTPKGARLYKQGYTRGYNEGVRQGQSSFGLVFEGVSIIIPTYNQREYVLQCVSSIEKHTPAPFEIIVVDNASKDGTAEAMLRKGGMVRVASLDKNRGFAGGVNHGLMMARGRHIIVLNNDTLVTPGWLDNMMTCLASDPKIGVVGPVTNYIGGDQQIQVPYREVEEMWPFAATHNRPDADKHRITDRLVGFCWLFSRELLERVGYLDEGYAVGNFEDDDWIIRVKLAGYQLAVAGDAFIHHFGSVSMKALGEQDFAVVNKDNEQFYSQKWGDPHALVAETSRLARQQTSGTPSGQQEEGDTNPMDPRQRISTQGSQDPALQFRHSYDFYPEGSFLSDAKGEVYTLTGGRRRKLNIPVPRGISPVQVAKPDLLAIPAGEALISAGDVQRWPRESQQVHTTAVHGSPHGWAEGSIIAAVDAPEIRYQISGDKRRRFVSVYAAERWGVHSGHIISVSADQLNAMEEGWPIIAPPQLLNPDL</sequence>
<dbReference type="PANTHER" id="PTHR43179:SF7">
    <property type="entry name" value="RHAMNOSYLTRANSFERASE WBBL"/>
    <property type="match status" value="1"/>
</dbReference>
<dbReference type="RefSeq" id="WP_179088699.1">
    <property type="nucleotide sequence ID" value="NZ_CP145892.1"/>
</dbReference>
<accession>A0ABD8ARF8</accession>
<feature type="compositionally biased region" description="Basic and acidic residues" evidence="1">
    <location>
        <begin position="58"/>
        <end position="73"/>
    </location>
</feature>
<dbReference type="InterPro" id="IPR001173">
    <property type="entry name" value="Glyco_trans_2-like"/>
</dbReference>
<dbReference type="GO" id="GO:0016757">
    <property type="term" value="F:glycosyltransferase activity"/>
    <property type="evidence" value="ECO:0007669"/>
    <property type="project" value="UniProtKB-KW"/>
</dbReference>
<name>A0ABD8ARF8_PAEAM</name>
<reference evidence="3 4" key="1">
    <citation type="submission" date="2024-02" db="EMBL/GenBank/DDBJ databases">
        <title>Complete sequences of two Paenibacillus sp. strains and one Lysinibacillus strain isolated from the environment on STAA medium highlight biotechnological potential.</title>
        <authorList>
            <person name="Attere S.A."/>
            <person name="Piche L.C."/>
            <person name="Intertaglia L."/>
            <person name="Lami R."/>
            <person name="Charette S.J."/>
            <person name="Vincent A.T."/>
        </authorList>
    </citation>
    <scope>NUCLEOTIDE SEQUENCE [LARGE SCALE GENOMIC DNA]</scope>
    <source>
        <strain evidence="3 4">Y5S-7</strain>
    </source>
</reference>
<dbReference type="PANTHER" id="PTHR43179">
    <property type="entry name" value="RHAMNOSYLTRANSFERASE WBBL"/>
    <property type="match status" value="1"/>
</dbReference>
<feature type="compositionally biased region" description="Basic residues" evidence="1">
    <location>
        <begin position="82"/>
        <end position="101"/>
    </location>
</feature>
<evidence type="ECO:0000313" key="4">
    <source>
        <dbReference type="Proteomes" id="UP001364764"/>
    </source>
</evidence>
<dbReference type="GeneID" id="93478679"/>
<dbReference type="Gene3D" id="3.90.550.10">
    <property type="entry name" value="Spore Coat Polysaccharide Biosynthesis Protein SpsA, Chain A"/>
    <property type="match status" value="1"/>
</dbReference>
<feature type="domain" description="Glycosyltransferase 2-like" evidence="2">
    <location>
        <begin position="133"/>
        <end position="300"/>
    </location>
</feature>
<dbReference type="EMBL" id="CP145892">
    <property type="protein sequence ID" value="WWP19579.1"/>
    <property type="molecule type" value="Genomic_DNA"/>
</dbReference>
<proteinExistence type="predicted"/>
<feature type="compositionally biased region" description="Polar residues" evidence="1">
    <location>
        <begin position="380"/>
        <end position="393"/>
    </location>
</feature>
<dbReference type="EC" id="2.4.-.-" evidence="3"/>